<name>A0A8S9NPZ4_BRACR</name>
<organism evidence="1 2">
    <name type="scientific">Brassica cretica</name>
    <name type="common">Mustard</name>
    <dbReference type="NCBI Taxonomy" id="69181"/>
    <lineage>
        <taxon>Eukaryota</taxon>
        <taxon>Viridiplantae</taxon>
        <taxon>Streptophyta</taxon>
        <taxon>Embryophyta</taxon>
        <taxon>Tracheophyta</taxon>
        <taxon>Spermatophyta</taxon>
        <taxon>Magnoliopsida</taxon>
        <taxon>eudicotyledons</taxon>
        <taxon>Gunneridae</taxon>
        <taxon>Pentapetalae</taxon>
        <taxon>rosids</taxon>
        <taxon>malvids</taxon>
        <taxon>Brassicales</taxon>
        <taxon>Brassicaceae</taxon>
        <taxon>Brassiceae</taxon>
        <taxon>Brassica</taxon>
    </lineage>
</organism>
<comment type="caution">
    <text evidence="1">The sequence shown here is derived from an EMBL/GenBank/DDBJ whole genome shotgun (WGS) entry which is preliminary data.</text>
</comment>
<sequence length="144" mass="16207">MYRFGGGSSKHLLGWEEVSNAVWCCVQVRLWWRLQGSWVDRMVDGSLNGSTKKMIGWTIWMESSCKPETNGNERSLIGKELLDIDVGLLHIRQVEVQEDSPNPVGAGVAKDVLDVFWVFGQLMQTGLISWFDCDPPDPVWHGAS</sequence>
<dbReference type="Proteomes" id="UP000712600">
    <property type="component" value="Unassembled WGS sequence"/>
</dbReference>
<dbReference type="AlphaFoldDB" id="A0A8S9NPZ4"/>
<evidence type="ECO:0000313" key="2">
    <source>
        <dbReference type="Proteomes" id="UP000712600"/>
    </source>
</evidence>
<accession>A0A8S9NPZ4</accession>
<evidence type="ECO:0000313" key="1">
    <source>
        <dbReference type="EMBL" id="KAF3505796.1"/>
    </source>
</evidence>
<dbReference type="EMBL" id="QGKX02001521">
    <property type="protein sequence ID" value="KAF3505796.1"/>
    <property type="molecule type" value="Genomic_DNA"/>
</dbReference>
<gene>
    <name evidence="1" type="ORF">F2Q69_00003296</name>
</gene>
<proteinExistence type="predicted"/>
<protein>
    <submittedName>
        <fullName evidence="1">Uncharacterized protein</fullName>
    </submittedName>
</protein>
<reference evidence="1" key="1">
    <citation type="submission" date="2019-12" db="EMBL/GenBank/DDBJ databases">
        <title>Genome sequencing and annotation of Brassica cretica.</title>
        <authorList>
            <person name="Studholme D.J."/>
            <person name="Sarris P."/>
        </authorList>
    </citation>
    <scope>NUCLEOTIDE SEQUENCE</scope>
    <source>
        <strain evidence="1">PFS-109/04</strain>
        <tissue evidence="1">Leaf</tissue>
    </source>
</reference>